<organism evidence="4 5">
    <name type="scientific">Micromonospora humida</name>
    <dbReference type="NCBI Taxonomy" id="2809018"/>
    <lineage>
        <taxon>Bacteria</taxon>
        <taxon>Bacillati</taxon>
        <taxon>Actinomycetota</taxon>
        <taxon>Actinomycetes</taxon>
        <taxon>Micromonosporales</taxon>
        <taxon>Micromonosporaceae</taxon>
        <taxon>Micromonospora</taxon>
    </lineage>
</organism>
<dbReference type="PANTHER" id="PTHR33747:SF1">
    <property type="entry name" value="ADENYLATE CYCLASE-ASSOCIATED CAP C-TERMINAL DOMAIN-CONTAINING PROTEIN"/>
    <property type="match status" value="1"/>
</dbReference>
<comment type="similarity">
    <text evidence="1 2">Belongs to the UPF0225 family.</text>
</comment>
<dbReference type="SUPFAM" id="SSF54427">
    <property type="entry name" value="NTF2-like"/>
    <property type="match status" value="1"/>
</dbReference>
<evidence type="ECO:0000259" key="3">
    <source>
        <dbReference type="Pfam" id="PF17775"/>
    </source>
</evidence>
<dbReference type="InterPro" id="IPR032710">
    <property type="entry name" value="NTF2-like_dom_sf"/>
</dbReference>
<dbReference type="PANTHER" id="PTHR33747">
    <property type="entry name" value="UPF0225 PROTEIN SCO1677"/>
    <property type="match status" value="1"/>
</dbReference>
<evidence type="ECO:0000256" key="2">
    <source>
        <dbReference type="HAMAP-Rule" id="MF_00612"/>
    </source>
</evidence>
<evidence type="ECO:0000313" key="4">
    <source>
        <dbReference type="EMBL" id="MBM7080647.1"/>
    </source>
</evidence>
<dbReference type="Pfam" id="PF02810">
    <property type="entry name" value="SEC-C"/>
    <property type="match status" value="1"/>
</dbReference>
<dbReference type="InterPro" id="IPR004027">
    <property type="entry name" value="SEC_C_motif"/>
</dbReference>
<name>A0ABS2J252_9ACTN</name>
<dbReference type="HAMAP" id="MF_00612">
    <property type="entry name" value="UPF0225"/>
    <property type="match status" value="1"/>
</dbReference>
<feature type="domain" description="YchJ-like middle NTF2-like" evidence="3">
    <location>
        <begin position="40"/>
        <end position="134"/>
    </location>
</feature>
<accession>A0ABS2J252</accession>
<dbReference type="EMBL" id="JAFEUC010000021">
    <property type="protein sequence ID" value="MBM7080647.1"/>
    <property type="molecule type" value="Genomic_DNA"/>
</dbReference>
<evidence type="ECO:0000313" key="5">
    <source>
        <dbReference type="Proteomes" id="UP001518872"/>
    </source>
</evidence>
<sequence>MRQDGRVAKHTSLRPCPCGTGLPYDDCCGPLHAGHGTAPTAQALMRSRFSAFAVGDADYLLRSWHSTTRPRRLHLDPATRWTRLEIVDSTRGGLLDTAGTVTFRAHYREAGQPGTMAEHSRFVREDGNWVYLDASPD</sequence>
<reference evidence="4 5" key="1">
    <citation type="submission" date="2021-02" db="EMBL/GenBank/DDBJ databases">
        <authorList>
            <person name="Ra J.-S."/>
        </authorList>
    </citation>
    <scope>NUCLEOTIDE SEQUENCE [LARGE SCALE GENOMIC DNA]</scope>
    <source>
        <strain evidence="4 5">MMS20-R1-14</strain>
    </source>
</reference>
<dbReference type="Proteomes" id="UP001518872">
    <property type="component" value="Unassembled WGS sequence"/>
</dbReference>
<comment type="caution">
    <text evidence="4">The sequence shown here is derived from an EMBL/GenBank/DDBJ whole genome shotgun (WGS) entry which is preliminary data.</text>
</comment>
<keyword evidence="5" id="KW-1185">Reference proteome</keyword>
<evidence type="ECO:0000256" key="1">
    <source>
        <dbReference type="ARBA" id="ARBA00010839"/>
    </source>
</evidence>
<dbReference type="InterPro" id="IPR023006">
    <property type="entry name" value="YchJ-like"/>
</dbReference>
<dbReference type="InterPro" id="IPR048469">
    <property type="entry name" value="YchJ-like_M"/>
</dbReference>
<proteinExistence type="inferred from homology"/>
<dbReference type="Gene3D" id="3.10.450.50">
    <property type="match status" value="1"/>
</dbReference>
<dbReference type="Pfam" id="PF17775">
    <property type="entry name" value="YchJ_M-like"/>
    <property type="match status" value="1"/>
</dbReference>
<gene>
    <name evidence="4" type="ORF">JQX11_30460</name>
</gene>
<protein>
    <recommendedName>
        <fullName evidence="2">UPF0225 protein JQX11_30460</fullName>
    </recommendedName>
</protein>